<dbReference type="GO" id="GO:0050839">
    <property type="term" value="F:cell adhesion molecule binding"/>
    <property type="evidence" value="ECO:0007669"/>
    <property type="project" value="TreeGrafter"/>
</dbReference>
<dbReference type="GO" id="GO:0005886">
    <property type="term" value="C:plasma membrane"/>
    <property type="evidence" value="ECO:0007669"/>
    <property type="project" value="TreeGrafter"/>
</dbReference>
<accession>A0AAV6UTI6</accession>
<evidence type="ECO:0000256" key="3">
    <source>
        <dbReference type="ARBA" id="ARBA00023157"/>
    </source>
</evidence>
<dbReference type="InterPro" id="IPR013162">
    <property type="entry name" value="CD80_C2-set"/>
</dbReference>
<dbReference type="Pfam" id="PF13927">
    <property type="entry name" value="Ig_3"/>
    <property type="match status" value="2"/>
</dbReference>
<dbReference type="InterPro" id="IPR051275">
    <property type="entry name" value="Cell_adhesion_signaling"/>
</dbReference>
<dbReference type="CDD" id="cd00096">
    <property type="entry name" value="Ig"/>
    <property type="match status" value="2"/>
</dbReference>
<evidence type="ECO:0000256" key="6">
    <source>
        <dbReference type="SAM" id="Phobius"/>
    </source>
</evidence>
<dbReference type="AlphaFoldDB" id="A0AAV6UTI6"/>
<keyword evidence="10" id="KW-1185">Reference proteome</keyword>
<evidence type="ECO:0000313" key="9">
    <source>
        <dbReference type="EMBL" id="KAG8187444.1"/>
    </source>
</evidence>
<dbReference type="GO" id="GO:0098609">
    <property type="term" value="P:cell-cell adhesion"/>
    <property type="evidence" value="ECO:0007669"/>
    <property type="project" value="TreeGrafter"/>
</dbReference>
<evidence type="ECO:0000256" key="1">
    <source>
        <dbReference type="ARBA" id="ARBA00004479"/>
    </source>
</evidence>
<dbReference type="InterPro" id="IPR007110">
    <property type="entry name" value="Ig-like_dom"/>
</dbReference>
<keyword evidence="3" id="KW-1015">Disulfide bond</keyword>
<dbReference type="Pfam" id="PF08205">
    <property type="entry name" value="C2-set_2"/>
    <property type="match status" value="1"/>
</dbReference>
<keyword evidence="4" id="KW-0325">Glycoprotein</keyword>
<name>A0AAV6UTI6_9ARAC</name>
<protein>
    <recommendedName>
        <fullName evidence="8">Ig-like domain-containing protein</fullName>
    </recommendedName>
</protein>
<feature type="domain" description="Ig-like" evidence="8">
    <location>
        <begin position="25"/>
        <end position="113"/>
    </location>
</feature>
<dbReference type="InterPro" id="IPR003598">
    <property type="entry name" value="Ig_sub2"/>
</dbReference>
<dbReference type="InterPro" id="IPR036179">
    <property type="entry name" value="Ig-like_dom_sf"/>
</dbReference>
<keyword evidence="6" id="KW-1133">Transmembrane helix</keyword>
<comment type="subcellular location">
    <subcellularLocation>
        <location evidence="1">Membrane</location>
        <topology evidence="1">Single-pass type I membrane protein</topology>
    </subcellularLocation>
</comment>
<evidence type="ECO:0000313" key="10">
    <source>
        <dbReference type="Proteomes" id="UP000827092"/>
    </source>
</evidence>
<keyword evidence="5" id="KW-0393">Immunoglobulin domain</keyword>
<dbReference type="EMBL" id="JAFNEN010000272">
    <property type="protein sequence ID" value="KAG8187444.1"/>
    <property type="molecule type" value="Genomic_DNA"/>
</dbReference>
<keyword evidence="2 6" id="KW-0472">Membrane</keyword>
<evidence type="ECO:0000259" key="8">
    <source>
        <dbReference type="PROSITE" id="PS50835"/>
    </source>
</evidence>
<reference evidence="9 10" key="1">
    <citation type="journal article" date="2022" name="Nat. Ecol. Evol.">
        <title>A masculinizing supergene underlies an exaggerated male reproductive morph in a spider.</title>
        <authorList>
            <person name="Hendrickx F."/>
            <person name="De Corte Z."/>
            <person name="Sonet G."/>
            <person name="Van Belleghem S.M."/>
            <person name="Kostlbacher S."/>
            <person name="Vangestel C."/>
        </authorList>
    </citation>
    <scope>NUCLEOTIDE SEQUENCE [LARGE SCALE GENOMIC DNA]</scope>
    <source>
        <strain evidence="9">W744_W776</strain>
    </source>
</reference>
<evidence type="ECO:0000256" key="4">
    <source>
        <dbReference type="ARBA" id="ARBA00023180"/>
    </source>
</evidence>
<feature type="domain" description="Ig-like" evidence="8">
    <location>
        <begin position="324"/>
        <end position="413"/>
    </location>
</feature>
<evidence type="ECO:0000256" key="2">
    <source>
        <dbReference type="ARBA" id="ARBA00023136"/>
    </source>
</evidence>
<feature type="domain" description="Ig-like" evidence="8">
    <location>
        <begin position="238"/>
        <end position="317"/>
    </location>
</feature>
<feature type="transmembrane region" description="Helical" evidence="6">
    <location>
        <begin position="529"/>
        <end position="556"/>
    </location>
</feature>
<keyword evidence="6" id="KW-0812">Transmembrane</keyword>
<evidence type="ECO:0000256" key="7">
    <source>
        <dbReference type="SAM" id="SignalP"/>
    </source>
</evidence>
<dbReference type="InterPro" id="IPR003599">
    <property type="entry name" value="Ig_sub"/>
</dbReference>
<comment type="caution">
    <text evidence="9">The sequence shown here is derived from an EMBL/GenBank/DDBJ whole genome shotgun (WGS) entry which is preliminary data.</text>
</comment>
<dbReference type="GO" id="GO:0005911">
    <property type="term" value="C:cell-cell junction"/>
    <property type="evidence" value="ECO:0007669"/>
    <property type="project" value="TreeGrafter"/>
</dbReference>
<feature type="chain" id="PRO_5043473553" description="Ig-like domain-containing protein" evidence="7">
    <location>
        <begin position="18"/>
        <end position="689"/>
    </location>
</feature>
<keyword evidence="7" id="KW-0732">Signal</keyword>
<feature type="domain" description="Ig-like" evidence="8">
    <location>
        <begin position="115"/>
        <end position="231"/>
    </location>
</feature>
<dbReference type="SMART" id="SM00408">
    <property type="entry name" value="IGc2"/>
    <property type="match status" value="3"/>
</dbReference>
<dbReference type="Proteomes" id="UP000827092">
    <property type="component" value="Unassembled WGS sequence"/>
</dbReference>
<gene>
    <name evidence="9" type="ORF">JTE90_009516</name>
</gene>
<sequence>MMNLSLIALLWITSVFGVEGALFLQVFDTLPQDREVNPGELIVIPCKVRNRKGECAWLKDGVVVGKIPGKYTFNREPDDGDCGITITNTQLEDDDGLWQCQVTQASLQELTLTSPEVKLTVREAPYPPIIEDTTIQIVQGDPFTARANEAKRLHCLARKGNPPASLKWFLNDIELTASVNQTNVPDVEKRKTWQAVSALDMTFTKEDNHKMLKCVAIHDAYDTKAKDIVVQLEILYPPEISLEGKPKEEIIEGMSLILRCRADANPKANIIWRKSGHSGIYDIKDYIDFNPIRRTDSGVYSCSAKNDIGQSQEMEITVDVRYKPKINRVYPSPKTTVSLYQSTRLVCEAEGNPAPKYSWLQRIGGDPVIWRERTNNATFYIQNVTYSFQGTYLCQASNTINGIFNTLKSEEIFLDVTGPPQVLGETYQMNPNMVVNKDENAVITVLFCSDPDPRRTFWEWESFIQETDSNTGRHAAEAIQKLQSRDDCYEARLTIHKVERGDSKTYTFVIENDKGRDTFSVSLEVKEPLMFIMLVGSLSIIAFFIIVFTVTAILLYRNGMCCFKISSEFKPPSESIVENGCPDDRTDLTTAKTVPFCTSKNAGGKAKIATIAEDPFYKDGKKADRNDNRDGLSFASLDSSVREPDFREQPNVATINNSRIRIHPHVASHHENTRVMRPFQSPTVEQAYI</sequence>
<dbReference type="PROSITE" id="PS50835">
    <property type="entry name" value="IG_LIKE"/>
    <property type="match status" value="4"/>
</dbReference>
<organism evidence="9 10">
    <name type="scientific">Oedothorax gibbosus</name>
    <dbReference type="NCBI Taxonomy" id="931172"/>
    <lineage>
        <taxon>Eukaryota</taxon>
        <taxon>Metazoa</taxon>
        <taxon>Ecdysozoa</taxon>
        <taxon>Arthropoda</taxon>
        <taxon>Chelicerata</taxon>
        <taxon>Arachnida</taxon>
        <taxon>Araneae</taxon>
        <taxon>Araneomorphae</taxon>
        <taxon>Entelegynae</taxon>
        <taxon>Araneoidea</taxon>
        <taxon>Linyphiidae</taxon>
        <taxon>Erigoninae</taxon>
        <taxon>Oedothorax</taxon>
    </lineage>
</organism>
<dbReference type="InterPro" id="IPR013783">
    <property type="entry name" value="Ig-like_fold"/>
</dbReference>
<dbReference type="SUPFAM" id="SSF48726">
    <property type="entry name" value="Immunoglobulin"/>
    <property type="match status" value="5"/>
</dbReference>
<dbReference type="Gene3D" id="2.60.40.10">
    <property type="entry name" value="Immunoglobulins"/>
    <property type="match status" value="5"/>
</dbReference>
<dbReference type="PANTHER" id="PTHR11640">
    <property type="entry name" value="NEPHRIN"/>
    <property type="match status" value="1"/>
</dbReference>
<dbReference type="PANTHER" id="PTHR11640:SF154">
    <property type="entry name" value="IRREGULAR CHIASM C-ROUGHEST PROTEIN-LIKE PROTEIN"/>
    <property type="match status" value="1"/>
</dbReference>
<evidence type="ECO:0000256" key="5">
    <source>
        <dbReference type="ARBA" id="ARBA00023319"/>
    </source>
</evidence>
<dbReference type="SMART" id="SM00409">
    <property type="entry name" value="IG"/>
    <property type="match status" value="4"/>
</dbReference>
<feature type="signal peptide" evidence="7">
    <location>
        <begin position="1"/>
        <end position="17"/>
    </location>
</feature>
<proteinExistence type="predicted"/>